<evidence type="ECO:0000313" key="3">
    <source>
        <dbReference type="EMBL" id="MBF4374375.1"/>
    </source>
</evidence>
<reference evidence="3 4" key="1">
    <citation type="journal article" date="2021" name="PeerJ">
        <title>Analysis of 44 Vibrio anguillarum genomes reveals high genetic diversity.</title>
        <authorList>
            <person name="Hansen M.J."/>
            <person name="Dalsgaard I."/>
        </authorList>
    </citation>
    <scope>NUCLEOTIDE SEQUENCE [LARGE SCALE GENOMIC DNA]</scope>
    <source>
        <strain evidence="3 4">040915-1/1B</strain>
    </source>
</reference>
<dbReference type="Proteomes" id="UP000726136">
    <property type="component" value="Unassembled WGS sequence"/>
</dbReference>
<keyword evidence="2" id="KW-1133">Transmembrane helix</keyword>
<keyword evidence="4" id="KW-1185">Reference proteome</keyword>
<dbReference type="EMBL" id="RDPI01000019">
    <property type="protein sequence ID" value="MBF4374375.1"/>
    <property type="molecule type" value="Genomic_DNA"/>
</dbReference>
<protein>
    <submittedName>
        <fullName evidence="3">Uncharacterized protein</fullName>
    </submittedName>
</protein>
<feature type="transmembrane region" description="Helical" evidence="2">
    <location>
        <begin position="21"/>
        <end position="42"/>
    </location>
</feature>
<name>A0ABR9Z7E2_VIBAN</name>
<feature type="region of interest" description="Disordered" evidence="1">
    <location>
        <begin position="62"/>
        <end position="158"/>
    </location>
</feature>
<evidence type="ECO:0000256" key="1">
    <source>
        <dbReference type="SAM" id="MobiDB-lite"/>
    </source>
</evidence>
<gene>
    <name evidence="3" type="ORF">EAY46_15000</name>
</gene>
<proteinExistence type="predicted"/>
<keyword evidence="2" id="KW-0812">Transmembrane</keyword>
<sequence length="467" mass="51522">MDEPSQDSFINKEKDKRKKKHRWIIGSVVLAIAMIVVSVAYYNSINNALALQREVNRTNQQSKVGASAAAAGNVSVPDKKQDQSPTLLDANATQEKEKEQARNKGYSHIDSTDVLSSERKQGIDTAPASKNESDIDEEQDYTPSTKETETDSKGKEPEITRDQLLAQNMAALLSPKPYYPPSQETVQIKNTFMTKYGDKQTKDLITNVAAKDNPAYSDHLAKKEEERKKREAELIAKNTPTNVNNVAGGSHGENNEQRVRVLNMGESTTGTITRSINSDYNVDVFIELTDAPLDGVIARGTFEFSALEDGLLLRVNMLQKDDFRIPVDGYVIDIAKNDEPKFDNDVDTHFWKRFGARASAAFIAPWIDFISSSSSTVVDGTVIIDSPAITSATDKVIGGVANVAKEFLPDLAKNANLKPTIKVPKDQPVGIIFSEPLYLPKELFTDSGKKKDRSYQNVIGNKTAFAN</sequence>
<dbReference type="RefSeq" id="WP_194663841.1">
    <property type="nucleotide sequence ID" value="NZ_RDPI01000019.1"/>
</dbReference>
<comment type="caution">
    <text evidence="3">The sequence shown here is derived from an EMBL/GenBank/DDBJ whole genome shotgun (WGS) entry which is preliminary data.</text>
</comment>
<feature type="compositionally biased region" description="Basic and acidic residues" evidence="1">
    <location>
        <begin position="146"/>
        <end position="158"/>
    </location>
</feature>
<evidence type="ECO:0000256" key="2">
    <source>
        <dbReference type="SAM" id="Phobius"/>
    </source>
</evidence>
<evidence type="ECO:0000313" key="4">
    <source>
        <dbReference type="Proteomes" id="UP000726136"/>
    </source>
</evidence>
<feature type="compositionally biased region" description="Low complexity" evidence="1">
    <location>
        <begin position="64"/>
        <end position="76"/>
    </location>
</feature>
<accession>A0ABR9Z7E2</accession>
<keyword evidence="2" id="KW-0472">Membrane</keyword>
<organism evidence="3 4">
    <name type="scientific">Vibrio anguillarum</name>
    <name type="common">Listonella anguillarum</name>
    <dbReference type="NCBI Taxonomy" id="55601"/>
    <lineage>
        <taxon>Bacteria</taxon>
        <taxon>Pseudomonadati</taxon>
        <taxon>Pseudomonadota</taxon>
        <taxon>Gammaproteobacteria</taxon>
        <taxon>Vibrionales</taxon>
        <taxon>Vibrionaceae</taxon>
        <taxon>Vibrio</taxon>
    </lineage>
</organism>